<feature type="compositionally biased region" description="Low complexity" evidence="1">
    <location>
        <begin position="208"/>
        <end position="220"/>
    </location>
</feature>
<feature type="compositionally biased region" description="Low complexity" evidence="1">
    <location>
        <begin position="91"/>
        <end position="100"/>
    </location>
</feature>
<evidence type="ECO:0000313" key="2">
    <source>
        <dbReference type="EMBL" id="PCG64311.1"/>
    </source>
</evidence>
<organism evidence="2">
    <name type="scientific">Heliothis virescens</name>
    <name type="common">Tobacco budworm moth</name>
    <dbReference type="NCBI Taxonomy" id="7102"/>
    <lineage>
        <taxon>Eukaryota</taxon>
        <taxon>Metazoa</taxon>
        <taxon>Ecdysozoa</taxon>
        <taxon>Arthropoda</taxon>
        <taxon>Hexapoda</taxon>
        <taxon>Insecta</taxon>
        <taxon>Pterygota</taxon>
        <taxon>Neoptera</taxon>
        <taxon>Endopterygota</taxon>
        <taxon>Lepidoptera</taxon>
        <taxon>Glossata</taxon>
        <taxon>Ditrysia</taxon>
        <taxon>Noctuoidea</taxon>
        <taxon>Noctuidae</taxon>
        <taxon>Heliothinae</taxon>
        <taxon>Heliothis</taxon>
    </lineage>
</organism>
<feature type="region of interest" description="Disordered" evidence="1">
    <location>
        <begin position="88"/>
        <end position="140"/>
    </location>
</feature>
<gene>
    <name evidence="2" type="ORF">B5V51_10850</name>
</gene>
<sequence length="344" mass="37420">MPIHPITMNKPKSRDGETNECNRLLMTMTHRARDYQGQARLQEATLPDKNRRLQRANATFVRSVPAPVGAGAGTLRPHRAQVRTRIRGARARGAAAGSPVRPRPAPLRPSAARARLVCRHPSGGSPAPPPPLGRGGPARRRVRLRHVSLFIGTRCNEARVREPGSLQPRWARGEPSPPGAARWRRRRMEVPDAMSACQRGGRRRGRRGAAWSRRAQQRLVGGRGGGREVRARPAAGTYGSRGAVARASRRRTSAATSGASLQRACQQHAARQAASCAAAHAAGAGAHQYCVVRCNTVLLRCVDMTRVAAARHVVVSRRRTPIQRMPYKGASAGTRRLLVLSKRL</sequence>
<feature type="region of interest" description="Disordered" evidence="1">
    <location>
        <begin position="166"/>
        <end position="259"/>
    </location>
</feature>
<dbReference type="EMBL" id="NWSH01005297">
    <property type="protein sequence ID" value="PCG64311.1"/>
    <property type="molecule type" value="Genomic_DNA"/>
</dbReference>
<name>A0A2A4IX49_HELVI</name>
<accession>A0A2A4IX49</accession>
<feature type="compositionally biased region" description="Low complexity" evidence="1">
    <location>
        <begin position="108"/>
        <end position="125"/>
    </location>
</feature>
<reference evidence="2" key="1">
    <citation type="submission" date="2017-09" db="EMBL/GenBank/DDBJ databases">
        <title>Contemporary evolution of a Lepidopteran species, Heliothis virescens, in response to modern agricultural practices.</title>
        <authorList>
            <person name="Fritz M.L."/>
            <person name="Deyonke A.M."/>
            <person name="Papanicolaou A."/>
            <person name="Micinski S."/>
            <person name="Westbrook J."/>
            <person name="Gould F."/>
        </authorList>
    </citation>
    <scope>NUCLEOTIDE SEQUENCE [LARGE SCALE GENOMIC DNA]</scope>
    <source>
        <strain evidence="2">HvINT-</strain>
        <tissue evidence="2">Whole body</tissue>
    </source>
</reference>
<protein>
    <submittedName>
        <fullName evidence="2">Uncharacterized protein</fullName>
    </submittedName>
</protein>
<evidence type="ECO:0000256" key="1">
    <source>
        <dbReference type="SAM" id="MobiDB-lite"/>
    </source>
</evidence>
<proteinExistence type="predicted"/>
<comment type="caution">
    <text evidence="2">The sequence shown here is derived from an EMBL/GenBank/DDBJ whole genome shotgun (WGS) entry which is preliminary data.</text>
</comment>
<dbReference type="AlphaFoldDB" id="A0A2A4IX49"/>
<feature type="compositionally biased region" description="Low complexity" evidence="1">
    <location>
        <begin position="232"/>
        <end position="246"/>
    </location>
</feature>